<dbReference type="Proteomes" id="UP000315439">
    <property type="component" value="Unassembled WGS sequence"/>
</dbReference>
<protein>
    <submittedName>
        <fullName evidence="2">Uncharacterized protein</fullName>
    </submittedName>
</protein>
<dbReference type="SUPFAM" id="SSF51197">
    <property type="entry name" value="Clavaminate synthase-like"/>
    <property type="match status" value="1"/>
</dbReference>
<name>A0A545TV55_9GAMM</name>
<sequence length="323" mass="36731">MINKNDAELLCTETKNCISEDRSRLVALGSDDKNEELIVGLLKKDQVVLVQGIEPHEADSLMYSIAAKFGLAESLEVQAAFASSKGHRENIGRYYMSVNKRKDYQFIPPHSEGGSFSNLQLASFYCYENSTDGGETILMNVDQSSEIWGELRELLTRGKATKELTRTEIEQIKVMAHLNMPEDVLKDDDEILKEIKVSPYFTIFDVLAKPRKTYSRLLDNEVFVYWDTIESVDYDSVTAYSQLLEQDGLLKLPPDNCDVKILDDSNERRVRHFGSDYEKLFKCKITRKLQPGEFIIQNNLTWAHSVSNWTPGSGFRKVAAAFA</sequence>
<gene>
    <name evidence="2" type="ORF">FLL46_26175</name>
</gene>
<dbReference type="OrthoDB" id="6316287at2"/>
<dbReference type="Gene3D" id="3.60.130.10">
    <property type="entry name" value="Clavaminate synthase-like"/>
    <property type="match status" value="1"/>
</dbReference>
<keyword evidence="3" id="KW-1185">Reference proteome</keyword>
<dbReference type="RefSeq" id="WP_142935278.1">
    <property type="nucleotide sequence ID" value="NZ_ML660173.1"/>
</dbReference>
<keyword evidence="1" id="KW-0560">Oxidoreductase</keyword>
<proteinExistence type="predicted"/>
<accession>A0A545TV55</accession>
<comment type="caution">
    <text evidence="2">The sequence shown here is derived from an EMBL/GenBank/DDBJ whole genome shotgun (WGS) entry which is preliminary data.</text>
</comment>
<dbReference type="AlphaFoldDB" id="A0A545TV55"/>
<evidence type="ECO:0000313" key="2">
    <source>
        <dbReference type="EMBL" id="TQV81100.1"/>
    </source>
</evidence>
<dbReference type="InterPro" id="IPR042098">
    <property type="entry name" value="TauD-like_sf"/>
</dbReference>
<dbReference type="GO" id="GO:0016706">
    <property type="term" value="F:2-oxoglutarate-dependent dioxygenase activity"/>
    <property type="evidence" value="ECO:0007669"/>
    <property type="project" value="UniProtKB-ARBA"/>
</dbReference>
<dbReference type="EMBL" id="VIKS01000017">
    <property type="protein sequence ID" value="TQV81100.1"/>
    <property type="molecule type" value="Genomic_DNA"/>
</dbReference>
<evidence type="ECO:0000313" key="3">
    <source>
        <dbReference type="Proteomes" id="UP000315439"/>
    </source>
</evidence>
<evidence type="ECO:0000256" key="1">
    <source>
        <dbReference type="ARBA" id="ARBA00023002"/>
    </source>
</evidence>
<organism evidence="2 3">
    <name type="scientific">Aliikangiella coralliicola</name>
    <dbReference type="NCBI Taxonomy" id="2592383"/>
    <lineage>
        <taxon>Bacteria</taxon>
        <taxon>Pseudomonadati</taxon>
        <taxon>Pseudomonadota</taxon>
        <taxon>Gammaproteobacteria</taxon>
        <taxon>Oceanospirillales</taxon>
        <taxon>Pleioneaceae</taxon>
        <taxon>Aliikangiella</taxon>
    </lineage>
</organism>
<reference evidence="2 3" key="1">
    <citation type="submission" date="2019-07" db="EMBL/GenBank/DDBJ databases">
        <title>Draft genome for Aliikangiella sp. M105.</title>
        <authorList>
            <person name="Wang G."/>
        </authorList>
    </citation>
    <scope>NUCLEOTIDE SEQUENCE [LARGE SCALE GENOMIC DNA]</scope>
    <source>
        <strain evidence="2 3">M105</strain>
    </source>
</reference>